<feature type="domain" description="Response regulatory" evidence="20">
    <location>
        <begin position="1132"/>
        <end position="1250"/>
    </location>
</feature>
<dbReference type="InterPro" id="IPR000700">
    <property type="entry name" value="PAS-assoc_C"/>
</dbReference>
<organism evidence="23 24">
    <name type="scientific">Heliomicrobium undosum</name>
    <dbReference type="NCBI Taxonomy" id="121734"/>
    <lineage>
        <taxon>Bacteria</taxon>
        <taxon>Bacillati</taxon>
        <taxon>Bacillota</taxon>
        <taxon>Clostridia</taxon>
        <taxon>Eubacteriales</taxon>
        <taxon>Heliobacteriaceae</taxon>
        <taxon>Heliomicrobium</taxon>
    </lineage>
</organism>
<dbReference type="AlphaFoldDB" id="A0A845L5L1"/>
<evidence type="ECO:0000256" key="3">
    <source>
        <dbReference type="ARBA" id="ARBA00012438"/>
    </source>
</evidence>
<keyword evidence="18" id="KW-1133">Transmembrane helix</keyword>
<dbReference type="Pfam" id="PF08448">
    <property type="entry name" value="PAS_4"/>
    <property type="match status" value="1"/>
</dbReference>
<accession>A0A845L5L1</accession>
<dbReference type="SUPFAM" id="SSF52172">
    <property type="entry name" value="CheY-like"/>
    <property type="match status" value="1"/>
</dbReference>
<evidence type="ECO:0000256" key="13">
    <source>
        <dbReference type="ARBA" id="ARBA00068150"/>
    </source>
</evidence>
<protein>
    <recommendedName>
        <fullName evidence="14">Circadian input-output histidine kinase CikA</fullName>
        <ecNumber evidence="3">2.7.13.3</ecNumber>
    </recommendedName>
    <alternativeName>
        <fullName evidence="13">Sensory/regulatory protein RpfC</fullName>
    </alternativeName>
    <alternativeName>
        <fullName evidence="4">Stage 0 sporulation protein A homolog</fullName>
    </alternativeName>
</protein>
<name>A0A845L5L1_9FIRM</name>
<evidence type="ECO:0000259" key="21">
    <source>
        <dbReference type="PROSITE" id="PS50112"/>
    </source>
</evidence>
<dbReference type="Gene3D" id="3.30.450.20">
    <property type="entry name" value="PAS domain"/>
    <property type="match status" value="2"/>
</dbReference>
<dbReference type="Gene3D" id="3.30.565.10">
    <property type="entry name" value="Histidine kinase-like ATPase, C-terminal domain"/>
    <property type="match status" value="1"/>
</dbReference>
<evidence type="ECO:0000256" key="4">
    <source>
        <dbReference type="ARBA" id="ARBA00018672"/>
    </source>
</evidence>
<evidence type="ECO:0000256" key="10">
    <source>
        <dbReference type="ARBA" id="ARBA00023012"/>
    </source>
</evidence>
<evidence type="ECO:0000313" key="24">
    <source>
        <dbReference type="Proteomes" id="UP000463470"/>
    </source>
</evidence>
<evidence type="ECO:0000256" key="11">
    <source>
        <dbReference type="ARBA" id="ARBA00024867"/>
    </source>
</evidence>
<dbReference type="SUPFAM" id="SSF55874">
    <property type="entry name" value="ATPase domain of HSP90 chaperone/DNA topoisomerase II/histidine kinase"/>
    <property type="match status" value="1"/>
</dbReference>
<dbReference type="Pfam" id="PF02518">
    <property type="entry name" value="HATPase_c"/>
    <property type="match status" value="1"/>
</dbReference>
<dbReference type="SMART" id="SM00448">
    <property type="entry name" value="REC"/>
    <property type="match status" value="1"/>
</dbReference>
<evidence type="ECO:0000259" key="22">
    <source>
        <dbReference type="PROSITE" id="PS50113"/>
    </source>
</evidence>
<keyword evidence="16" id="KW-0175">Coiled coil</keyword>
<keyword evidence="24" id="KW-1185">Reference proteome</keyword>
<comment type="similarity">
    <text evidence="2">In the N-terminal section; belongs to the phytochrome family.</text>
</comment>
<feature type="compositionally biased region" description="Low complexity" evidence="17">
    <location>
        <begin position="1091"/>
        <end position="1107"/>
    </location>
</feature>
<dbReference type="InterPro" id="IPR011006">
    <property type="entry name" value="CheY-like_superfamily"/>
</dbReference>
<dbReference type="InterPro" id="IPR004358">
    <property type="entry name" value="Sig_transdc_His_kin-like_C"/>
</dbReference>
<dbReference type="CDD" id="cd00130">
    <property type="entry name" value="PAS"/>
    <property type="match status" value="1"/>
</dbReference>
<evidence type="ECO:0000256" key="18">
    <source>
        <dbReference type="SAM" id="Phobius"/>
    </source>
</evidence>
<dbReference type="FunFam" id="3.30.565.10:FF:000010">
    <property type="entry name" value="Sensor histidine kinase RcsC"/>
    <property type="match status" value="1"/>
</dbReference>
<dbReference type="Proteomes" id="UP000463470">
    <property type="component" value="Unassembled WGS sequence"/>
</dbReference>
<dbReference type="InterPro" id="IPR005467">
    <property type="entry name" value="His_kinase_dom"/>
</dbReference>
<dbReference type="PRINTS" id="PR00344">
    <property type="entry name" value="BCTRLSENSOR"/>
</dbReference>
<dbReference type="CDD" id="cd18773">
    <property type="entry name" value="PDC1_HK_sensor"/>
    <property type="match status" value="1"/>
</dbReference>
<dbReference type="InterPro" id="IPR036097">
    <property type="entry name" value="HisK_dim/P_sf"/>
</dbReference>
<evidence type="ECO:0000256" key="8">
    <source>
        <dbReference type="ARBA" id="ARBA00022777"/>
    </source>
</evidence>
<dbReference type="SMART" id="SM00387">
    <property type="entry name" value="HATPase_c"/>
    <property type="match status" value="1"/>
</dbReference>
<dbReference type="InterPro" id="IPR001789">
    <property type="entry name" value="Sig_transdc_resp-reg_receiver"/>
</dbReference>
<feature type="region of interest" description="Disordered" evidence="17">
    <location>
        <begin position="1"/>
        <end position="26"/>
    </location>
</feature>
<evidence type="ECO:0000256" key="14">
    <source>
        <dbReference type="ARBA" id="ARBA00074306"/>
    </source>
</evidence>
<dbReference type="SMART" id="SM00388">
    <property type="entry name" value="HisKA"/>
    <property type="match status" value="1"/>
</dbReference>
<dbReference type="NCBIfam" id="TIGR00229">
    <property type="entry name" value="sensory_box"/>
    <property type="match status" value="2"/>
</dbReference>
<feature type="transmembrane region" description="Helical" evidence="18">
    <location>
        <begin position="157"/>
        <end position="183"/>
    </location>
</feature>
<dbReference type="PANTHER" id="PTHR45339:SF1">
    <property type="entry name" value="HYBRID SIGNAL TRANSDUCTION HISTIDINE KINASE J"/>
    <property type="match status" value="1"/>
</dbReference>
<dbReference type="EMBL" id="WXEY01000012">
    <property type="protein sequence ID" value="MZP30345.1"/>
    <property type="molecule type" value="Genomic_DNA"/>
</dbReference>
<comment type="catalytic activity">
    <reaction evidence="1">
        <text>ATP + protein L-histidine = ADP + protein N-phospho-L-histidine.</text>
        <dbReference type="EC" id="2.7.13.3"/>
    </reaction>
</comment>
<dbReference type="Pfam" id="PF00512">
    <property type="entry name" value="HisKA"/>
    <property type="match status" value="1"/>
</dbReference>
<dbReference type="SUPFAM" id="SSF47384">
    <property type="entry name" value="Homodimeric domain of signal transducing histidine kinase"/>
    <property type="match status" value="1"/>
</dbReference>
<gene>
    <name evidence="23" type="ORF">GTO91_11545</name>
</gene>
<dbReference type="FunFam" id="1.10.287.130:FF:000002">
    <property type="entry name" value="Two-component osmosensing histidine kinase"/>
    <property type="match status" value="1"/>
</dbReference>
<dbReference type="PROSITE" id="PS50113">
    <property type="entry name" value="PAC"/>
    <property type="match status" value="1"/>
</dbReference>
<evidence type="ECO:0000259" key="20">
    <source>
        <dbReference type="PROSITE" id="PS50110"/>
    </source>
</evidence>
<dbReference type="PROSITE" id="PS50110">
    <property type="entry name" value="RESPONSE_REGULATORY"/>
    <property type="match status" value="1"/>
</dbReference>
<evidence type="ECO:0000256" key="12">
    <source>
        <dbReference type="ARBA" id="ARBA00064003"/>
    </source>
</evidence>
<keyword evidence="18" id="KW-0812">Transmembrane</keyword>
<evidence type="ECO:0000256" key="15">
    <source>
        <dbReference type="PROSITE-ProRule" id="PRU00169"/>
    </source>
</evidence>
<dbReference type="InterPro" id="IPR000014">
    <property type="entry name" value="PAS"/>
</dbReference>
<dbReference type="CDD" id="cd00082">
    <property type="entry name" value="HisKA"/>
    <property type="match status" value="1"/>
</dbReference>
<dbReference type="SMART" id="SM00091">
    <property type="entry name" value="PAS"/>
    <property type="match status" value="1"/>
</dbReference>
<dbReference type="RefSeq" id="WP_161258870.1">
    <property type="nucleotide sequence ID" value="NZ_WXEY01000012.1"/>
</dbReference>
<dbReference type="InterPro" id="IPR001610">
    <property type="entry name" value="PAC"/>
</dbReference>
<feature type="region of interest" description="Disordered" evidence="17">
    <location>
        <begin position="1084"/>
        <end position="1133"/>
    </location>
</feature>
<dbReference type="GO" id="GO:0000155">
    <property type="term" value="F:phosphorelay sensor kinase activity"/>
    <property type="evidence" value="ECO:0007669"/>
    <property type="project" value="InterPro"/>
</dbReference>
<dbReference type="CDD" id="cd17546">
    <property type="entry name" value="REC_hyHK_CKI1_RcsC-like"/>
    <property type="match status" value="1"/>
</dbReference>
<evidence type="ECO:0000256" key="7">
    <source>
        <dbReference type="ARBA" id="ARBA00022741"/>
    </source>
</evidence>
<evidence type="ECO:0000256" key="16">
    <source>
        <dbReference type="SAM" id="Coils"/>
    </source>
</evidence>
<evidence type="ECO:0000259" key="19">
    <source>
        <dbReference type="PROSITE" id="PS50109"/>
    </source>
</evidence>
<evidence type="ECO:0000256" key="9">
    <source>
        <dbReference type="ARBA" id="ARBA00022840"/>
    </source>
</evidence>
<feature type="coiled-coil region" evidence="16">
    <location>
        <begin position="549"/>
        <end position="583"/>
    </location>
</feature>
<evidence type="ECO:0000256" key="1">
    <source>
        <dbReference type="ARBA" id="ARBA00000085"/>
    </source>
</evidence>
<reference evidence="23 24" key="1">
    <citation type="submission" date="2020-01" db="EMBL/GenBank/DDBJ databases">
        <title>Whole-genome sequence of Heliobacterium undosum DSM 13378.</title>
        <authorList>
            <person name="Kyndt J.A."/>
            <person name="Meyer T.E."/>
        </authorList>
    </citation>
    <scope>NUCLEOTIDE SEQUENCE [LARGE SCALE GENOMIC DNA]</scope>
    <source>
        <strain evidence="23 24">DSM 13378</strain>
    </source>
</reference>
<evidence type="ECO:0000313" key="23">
    <source>
        <dbReference type="EMBL" id="MZP30345.1"/>
    </source>
</evidence>
<dbReference type="InterPro" id="IPR003594">
    <property type="entry name" value="HATPase_dom"/>
</dbReference>
<dbReference type="SUPFAM" id="SSF55785">
    <property type="entry name" value="PYP-like sensor domain (PAS domain)"/>
    <property type="match status" value="2"/>
</dbReference>
<keyword evidence="5 15" id="KW-0597">Phosphoprotein</keyword>
<dbReference type="OrthoDB" id="9790669at2"/>
<dbReference type="CDD" id="cd16922">
    <property type="entry name" value="HATPase_EvgS-ArcB-TorS-like"/>
    <property type="match status" value="1"/>
</dbReference>
<dbReference type="InterPro" id="IPR035965">
    <property type="entry name" value="PAS-like_dom_sf"/>
</dbReference>
<keyword evidence="6" id="KW-0808">Transferase</keyword>
<feature type="domain" description="PAC" evidence="22">
    <location>
        <begin position="661"/>
        <end position="713"/>
    </location>
</feature>
<comment type="function">
    <text evidence="11">May play the central regulatory role in sporulation. It may be an element of the effector pathway responsible for the activation of sporulation genes in response to nutritional stress. Spo0A may act in concert with spo0H (a sigma factor) to control the expression of some genes that are critical to the sporulation process.</text>
</comment>
<dbReference type="Gene3D" id="1.10.287.130">
    <property type="match status" value="1"/>
</dbReference>
<dbReference type="InterPro" id="IPR036890">
    <property type="entry name" value="HATPase_C_sf"/>
</dbReference>
<evidence type="ECO:0000256" key="2">
    <source>
        <dbReference type="ARBA" id="ARBA00006402"/>
    </source>
</evidence>
<dbReference type="SMART" id="SM00086">
    <property type="entry name" value="PAC"/>
    <property type="match status" value="1"/>
</dbReference>
<feature type="domain" description="Histidine kinase" evidence="19">
    <location>
        <begin position="856"/>
        <end position="1077"/>
    </location>
</feature>
<dbReference type="PROSITE" id="PS50112">
    <property type="entry name" value="PAS"/>
    <property type="match status" value="1"/>
</dbReference>
<comment type="subunit">
    <text evidence="12">At low DSF concentrations, interacts with RpfF.</text>
</comment>
<feature type="transmembrane region" description="Helical" evidence="18">
    <location>
        <begin position="203"/>
        <end position="223"/>
    </location>
</feature>
<sequence>MPTQLKQRSATDSPTPAVSPDQGASQKTAILPSPATLPGLFLLLALTGLGFLGNYFNLTLFFGVEFLFGSIAVMIVLVLFGLPWGMAVSALVAGYTLILWNHPYAAIIFVLETLTAGLALRRWPHGLVFATSLFWVFVGMPLAWVFYYGVMHVDPTLTLLVVLKQGTNGIFNALIASLLLLYVPFDRWGIPLRPQFRRTLAQTWYLSLMAFVLIPAILMLTAYSRDAFTKIEQTVISQLDNVSANTGKRLGLRYQEGLRLLQEVARIAAEADMRPVPKLRDALEMTQHIRMDYSHIRLYDTAGVPIAGFDSQASSESMTEQGIQQVRETQEPYVSKAFLDKDGLPAVVTAIPVLREDRLLGIAAGRLNLNFIRLHQLTSSIDSTGHTQVTLLDQTGHVLASTRADLSFMTDFAGRQTGEVVPLQDGLMQRAPSENNLPAVTKWQRSTYFRETTVSAHIPWKVIVEIPLAPYQKRLMEEYIRNLALMLAFTFSALAIGAWHSRQSALPVSRLVEVTRDLPDKILSRTKVNWPQSPIAEFDDLIANFQVMAGALQEKFQQIRQAKETLEEKVQERTQALADANLELSHEQVFISTVLDTSGALILVLDLEGRIIRFNRACEEVSGYTFDEVKGRMLWDFLLLPETAEKLEAAFRHPQEETFLWKNENHWVTKTGRLRMIAWSNALLYDRSGQAEYIISTGIDVTERQQAEEQRLRLADEFKQTIQMLPNIVFKLMRQSDGRFCFTFNEGALAEKFGLTTESVKGRAIEEVHPPEFSRISVPAIEGVFRGEVHEFINELGGHIFYNYAKPYYEKGERQPSGVVGFVSDITELKKTEEELVRQKQAAEKANQAKSDFLAMMSHEIRTPMNGILGMTELLLHTPLNEEQRDCAVTVHESAQLLMAIINDVLDFSKIEAGKMELESVPFYVEPLVDGVEKLLQRHAREKGIGLTSLVDARIHKALLGDPVRVRQILLNLTSNAIKFTDGGQVSIVASLLAREGEGFRIRFDVTDTGIGIEKDVQARLFQPFTQADGSTTRRFGGTGLGLAISKRLVDMMGGEIGLESEPGKGSTFWFVIPFPLAQERAKSAAGGKGSATAPGTTLPGTTPSGGKLPGEKTASVTKDMRVSSPPGNGKRVLLVEDNPVNQKLASAQLKKLGYPVRAVKNGTEAILAYREEAFAMILMDCQMPELDGFETTRRIRAMEEGTGKRVPIVAMTAMAMQGDRERCQAAGMDGYLSKPVEIKELAEVLARWIGNVE</sequence>
<feature type="transmembrane region" description="Helical" evidence="18">
    <location>
        <begin position="104"/>
        <end position="121"/>
    </location>
</feature>
<keyword evidence="9" id="KW-0067">ATP-binding</keyword>
<proteinExistence type="inferred from homology"/>
<feature type="domain" description="PAS" evidence="21">
    <location>
        <begin position="587"/>
        <end position="658"/>
    </location>
</feature>
<dbReference type="InterPro" id="IPR003661">
    <property type="entry name" value="HisK_dim/P_dom"/>
</dbReference>
<dbReference type="EC" id="2.7.13.3" evidence="3"/>
<feature type="modified residue" description="4-aspartylphosphate" evidence="15">
    <location>
        <position position="1181"/>
    </location>
</feature>
<keyword evidence="18" id="KW-0472">Membrane</keyword>
<comment type="caution">
    <text evidence="23">The sequence shown here is derived from an EMBL/GenBank/DDBJ whole genome shotgun (WGS) entry which is preliminary data.</text>
</comment>
<dbReference type="Gene3D" id="3.40.50.2300">
    <property type="match status" value="1"/>
</dbReference>
<feature type="transmembrane region" description="Helical" evidence="18">
    <location>
        <begin position="35"/>
        <end position="56"/>
    </location>
</feature>
<dbReference type="PANTHER" id="PTHR45339">
    <property type="entry name" value="HYBRID SIGNAL TRANSDUCTION HISTIDINE KINASE J"/>
    <property type="match status" value="1"/>
</dbReference>
<feature type="transmembrane region" description="Helical" evidence="18">
    <location>
        <begin position="68"/>
        <end position="92"/>
    </location>
</feature>
<dbReference type="Pfam" id="PF00072">
    <property type="entry name" value="Response_reg"/>
    <property type="match status" value="1"/>
</dbReference>
<evidence type="ECO:0000256" key="17">
    <source>
        <dbReference type="SAM" id="MobiDB-lite"/>
    </source>
</evidence>
<evidence type="ECO:0000256" key="6">
    <source>
        <dbReference type="ARBA" id="ARBA00022679"/>
    </source>
</evidence>
<keyword evidence="8" id="KW-0418">Kinase</keyword>
<keyword evidence="7" id="KW-0547">Nucleotide-binding</keyword>
<keyword evidence="10" id="KW-0902">Two-component regulatory system</keyword>
<dbReference type="InterPro" id="IPR013656">
    <property type="entry name" value="PAS_4"/>
</dbReference>
<dbReference type="PROSITE" id="PS50109">
    <property type="entry name" value="HIS_KIN"/>
    <property type="match status" value="1"/>
</dbReference>
<feature type="transmembrane region" description="Helical" evidence="18">
    <location>
        <begin position="127"/>
        <end position="150"/>
    </location>
</feature>
<dbReference type="GO" id="GO:0005524">
    <property type="term" value="F:ATP binding"/>
    <property type="evidence" value="ECO:0007669"/>
    <property type="project" value="UniProtKB-KW"/>
</dbReference>
<evidence type="ECO:0000256" key="5">
    <source>
        <dbReference type="ARBA" id="ARBA00022553"/>
    </source>
</evidence>